<dbReference type="PANTHER" id="PTHR30221:SF1">
    <property type="entry name" value="SMALL-CONDUCTANCE MECHANOSENSITIVE CHANNEL"/>
    <property type="match status" value="1"/>
</dbReference>
<comment type="subcellular location">
    <subcellularLocation>
        <location evidence="7">Cell inner membrane</location>
        <topology evidence="7">Multi-pass membrane protein</topology>
    </subcellularLocation>
    <subcellularLocation>
        <location evidence="1">Cell membrane</location>
        <topology evidence="1">Multi-pass membrane protein</topology>
    </subcellularLocation>
</comment>
<evidence type="ECO:0000256" key="4">
    <source>
        <dbReference type="ARBA" id="ARBA00022692"/>
    </source>
</evidence>
<comment type="similarity">
    <text evidence="2 7">Belongs to the MscS (TC 1.A.23) family.</text>
</comment>
<accession>A0A3N1Y8S9</accession>
<keyword evidence="5 7" id="KW-1133">Transmembrane helix</keyword>
<dbReference type="Gene3D" id="1.10.287.1260">
    <property type="match status" value="1"/>
</dbReference>
<dbReference type="Gene3D" id="2.30.30.60">
    <property type="match status" value="1"/>
</dbReference>
<keyword evidence="6 7" id="KW-0472">Membrane</keyword>
<feature type="transmembrane region" description="Helical" evidence="7">
    <location>
        <begin position="16"/>
        <end position="34"/>
    </location>
</feature>
<dbReference type="PANTHER" id="PTHR30221">
    <property type="entry name" value="SMALL-CONDUCTANCE MECHANOSENSITIVE CHANNEL"/>
    <property type="match status" value="1"/>
</dbReference>
<reference evidence="10 11" key="1">
    <citation type="submission" date="2018-11" db="EMBL/GenBank/DDBJ databases">
        <title>Genomic Encyclopedia of Type Strains, Phase IV (KMG-IV): sequencing the most valuable type-strain genomes for metagenomic binning, comparative biology and taxonomic classification.</title>
        <authorList>
            <person name="Goeker M."/>
        </authorList>
    </citation>
    <scope>NUCLEOTIDE SEQUENCE [LARGE SCALE GENOMIC DNA]</scope>
    <source>
        <strain evidence="10 11">DSM 100275</strain>
    </source>
</reference>
<evidence type="ECO:0000313" key="11">
    <source>
        <dbReference type="Proteomes" id="UP000276634"/>
    </source>
</evidence>
<dbReference type="InterPro" id="IPR010920">
    <property type="entry name" value="LSM_dom_sf"/>
</dbReference>
<protein>
    <recommendedName>
        <fullName evidence="7">Small-conductance mechanosensitive channel</fullName>
    </recommendedName>
</protein>
<dbReference type="OrthoDB" id="9799209at2"/>
<organism evidence="10 11">
    <name type="scientific">Inmirania thermothiophila</name>
    <dbReference type="NCBI Taxonomy" id="1750597"/>
    <lineage>
        <taxon>Bacteria</taxon>
        <taxon>Pseudomonadati</taxon>
        <taxon>Pseudomonadota</taxon>
        <taxon>Gammaproteobacteria</taxon>
        <taxon>Chromatiales</taxon>
        <taxon>Ectothiorhodospiraceae</taxon>
        <taxon>Inmirania</taxon>
    </lineage>
</organism>
<evidence type="ECO:0000259" key="8">
    <source>
        <dbReference type="Pfam" id="PF00924"/>
    </source>
</evidence>
<dbReference type="InterPro" id="IPR006685">
    <property type="entry name" value="MscS_channel_2nd"/>
</dbReference>
<dbReference type="InterPro" id="IPR049142">
    <property type="entry name" value="MS_channel_1st"/>
</dbReference>
<evidence type="ECO:0000256" key="3">
    <source>
        <dbReference type="ARBA" id="ARBA00022475"/>
    </source>
</evidence>
<keyword evidence="7" id="KW-0407">Ion channel</keyword>
<dbReference type="Pfam" id="PF21088">
    <property type="entry name" value="MS_channel_1st"/>
    <property type="match status" value="1"/>
</dbReference>
<gene>
    <name evidence="10" type="ORF">EDC57_0809</name>
</gene>
<dbReference type="InterPro" id="IPR023408">
    <property type="entry name" value="MscS_beta-dom_sf"/>
</dbReference>
<dbReference type="InterPro" id="IPR011014">
    <property type="entry name" value="MscS_channel_TM-2"/>
</dbReference>
<comment type="caution">
    <text evidence="7">Lacks conserved residue(s) required for the propagation of feature annotation.</text>
</comment>
<feature type="transmembrane region" description="Helical" evidence="7">
    <location>
        <begin position="55"/>
        <end position="77"/>
    </location>
</feature>
<dbReference type="Pfam" id="PF00924">
    <property type="entry name" value="MS_channel_2nd"/>
    <property type="match status" value="1"/>
</dbReference>
<evidence type="ECO:0000256" key="2">
    <source>
        <dbReference type="ARBA" id="ARBA00008017"/>
    </source>
</evidence>
<comment type="caution">
    <text evidence="10">The sequence shown here is derived from an EMBL/GenBank/DDBJ whole genome shotgun (WGS) entry which is preliminary data.</text>
</comment>
<keyword evidence="3" id="KW-1003">Cell membrane</keyword>
<evidence type="ECO:0000256" key="1">
    <source>
        <dbReference type="ARBA" id="ARBA00004651"/>
    </source>
</evidence>
<evidence type="ECO:0000256" key="6">
    <source>
        <dbReference type="ARBA" id="ARBA00023136"/>
    </source>
</evidence>
<dbReference type="SUPFAM" id="SSF82861">
    <property type="entry name" value="Mechanosensitive channel protein MscS (YggB), transmembrane region"/>
    <property type="match status" value="1"/>
</dbReference>
<sequence>MTESLLDALRAGLGPFAWRAVLAAAVLLAFWVGAQVAASLLRRLAARLEPGRDEVVRLLAATAHAGILAVGAVSALGTAGIEVGALVAGLGLTGFALGFALRDALSNLLAGVLILFYRPFRPGDHVQVGAAEGLVRSIDLRYTILETEGRRHLVPNSVLLTQVITVREPPPQGSGRDGW</sequence>
<feature type="domain" description="Mechanosensitive ion channel MscS" evidence="8">
    <location>
        <begin position="103"/>
        <end position="164"/>
    </location>
</feature>
<feature type="domain" description="Mechanosensitive ion channel transmembrane helices 2/3" evidence="9">
    <location>
        <begin position="66"/>
        <end position="102"/>
    </location>
</feature>
<evidence type="ECO:0000313" key="10">
    <source>
        <dbReference type="EMBL" id="ROR34898.1"/>
    </source>
</evidence>
<evidence type="ECO:0000259" key="9">
    <source>
        <dbReference type="Pfam" id="PF21088"/>
    </source>
</evidence>
<keyword evidence="7" id="KW-0406">Ion transport</keyword>
<keyword evidence="11" id="KW-1185">Reference proteome</keyword>
<comment type="subunit">
    <text evidence="7">Homoheptamer.</text>
</comment>
<dbReference type="GO" id="GO:0005886">
    <property type="term" value="C:plasma membrane"/>
    <property type="evidence" value="ECO:0007669"/>
    <property type="project" value="UniProtKB-SubCell"/>
</dbReference>
<dbReference type="EMBL" id="RJVI01000001">
    <property type="protein sequence ID" value="ROR34898.1"/>
    <property type="molecule type" value="Genomic_DNA"/>
</dbReference>
<dbReference type="AlphaFoldDB" id="A0A3N1Y8S9"/>
<keyword evidence="4 7" id="KW-0812">Transmembrane</keyword>
<evidence type="ECO:0000256" key="5">
    <source>
        <dbReference type="ARBA" id="ARBA00022989"/>
    </source>
</evidence>
<keyword evidence="7" id="KW-0997">Cell inner membrane</keyword>
<name>A0A3N1Y8S9_9GAMM</name>
<evidence type="ECO:0000256" key="7">
    <source>
        <dbReference type="RuleBase" id="RU369025"/>
    </source>
</evidence>
<dbReference type="GO" id="GO:0008381">
    <property type="term" value="F:mechanosensitive monoatomic ion channel activity"/>
    <property type="evidence" value="ECO:0007669"/>
    <property type="project" value="InterPro"/>
</dbReference>
<dbReference type="SUPFAM" id="SSF50182">
    <property type="entry name" value="Sm-like ribonucleoproteins"/>
    <property type="match status" value="1"/>
</dbReference>
<proteinExistence type="inferred from homology"/>
<comment type="function">
    <text evidence="7">Mechanosensitive channel that participates in the regulation of osmotic pressure changes within the cell, opening in response to stretch forces in the membrane lipid bilayer, without the need for other proteins. Contributes to normal resistance to hypoosmotic shock. Forms an ion channel of 1.0 nanosiemens conductance with a slight preference for anions.</text>
</comment>
<dbReference type="InterPro" id="IPR045275">
    <property type="entry name" value="MscS_archaea/bacteria_type"/>
</dbReference>
<keyword evidence="7" id="KW-0813">Transport</keyword>
<dbReference type="Proteomes" id="UP000276634">
    <property type="component" value="Unassembled WGS sequence"/>
</dbReference>
<dbReference type="RefSeq" id="WP_123400452.1">
    <property type="nucleotide sequence ID" value="NZ_RJVI01000001.1"/>
</dbReference>